<dbReference type="AlphaFoldDB" id="A0A0L8HRA6"/>
<proteinExistence type="predicted"/>
<dbReference type="EMBL" id="KQ417481">
    <property type="protein sequence ID" value="KOF91803.1"/>
    <property type="molecule type" value="Genomic_DNA"/>
</dbReference>
<protein>
    <submittedName>
        <fullName evidence="1">Uncharacterized protein</fullName>
    </submittedName>
</protein>
<evidence type="ECO:0000313" key="1">
    <source>
        <dbReference type="EMBL" id="KOF91803.1"/>
    </source>
</evidence>
<sequence>MFRGGIRTRTFNRRVQMKTKKKVLPCSEQNKAGVTAKKRNTRGGDNCLVFVLFVSELTDCRKRERETPSLIGSLYPVSQSISRRRNPTLLYFLLLFPTPPSC</sequence>
<organism evidence="1">
    <name type="scientific">Octopus bimaculoides</name>
    <name type="common">California two-spotted octopus</name>
    <dbReference type="NCBI Taxonomy" id="37653"/>
    <lineage>
        <taxon>Eukaryota</taxon>
        <taxon>Metazoa</taxon>
        <taxon>Spiralia</taxon>
        <taxon>Lophotrochozoa</taxon>
        <taxon>Mollusca</taxon>
        <taxon>Cephalopoda</taxon>
        <taxon>Coleoidea</taxon>
        <taxon>Octopodiformes</taxon>
        <taxon>Octopoda</taxon>
        <taxon>Incirrata</taxon>
        <taxon>Octopodidae</taxon>
        <taxon>Octopus</taxon>
    </lineage>
</organism>
<name>A0A0L8HRA6_OCTBM</name>
<accession>A0A0L8HRA6</accession>
<gene>
    <name evidence="1" type="ORF">OCBIM_22008176mg</name>
</gene>
<reference evidence="1" key="1">
    <citation type="submission" date="2015-07" db="EMBL/GenBank/DDBJ databases">
        <title>MeaNS - Measles Nucleotide Surveillance Program.</title>
        <authorList>
            <person name="Tran T."/>
            <person name="Druce J."/>
        </authorList>
    </citation>
    <scope>NUCLEOTIDE SEQUENCE</scope>
    <source>
        <strain evidence="1">UCB-OBI-ISO-001</strain>
        <tissue evidence="1">Gonad</tissue>
    </source>
</reference>